<dbReference type="AlphaFoldDB" id="A0A8X6Q6X5"/>
<dbReference type="Proteomes" id="UP000887013">
    <property type="component" value="Unassembled WGS sequence"/>
</dbReference>
<dbReference type="EMBL" id="BMAW01027529">
    <property type="protein sequence ID" value="GFU02560.1"/>
    <property type="molecule type" value="Genomic_DNA"/>
</dbReference>
<name>A0A8X6Q6X5_NEPPI</name>
<accession>A0A8X6Q6X5</accession>
<evidence type="ECO:0000313" key="2">
    <source>
        <dbReference type="Proteomes" id="UP000887013"/>
    </source>
</evidence>
<sequence length="78" mass="8875">MKKWNSSREAAVDYFMTLQDSEVSDFSFEGHEIHWLPPEKNDRNDAKSDTVVNILSPDDVCGHFSILTDKMSISPNSL</sequence>
<proteinExistence type="predicted"/>
<reference evidence="1" key="1">
    <citation type="submission" date="2020-08" db="EMBL/GenBank/DDBJ databases">
        <title>Multicomponent nature underlies the extraordinary mechanical properties of spider dragline silk.</title>
        <authorList>
            <person name="Kono N."/>
            <person name="Nakamura H."/>
            <person name="Mori M."/>
            <person name="Yoshida Y."/>
            <person name="Ohtoshi R."/>
            <person name="Malay A.D."/>
            <person name="Moran D.A.P."/>
            <person name="Tomita M."/>
            <person name="Numata K."/>
            <person name="Arakawa K."/>
        </authorList>
    </citation>
    <scope>NUCLEOTIDE SEQUENCE</scope>
</reference>
<keyword evidence="2" id="KW-1185">Reference proteome</keyword>
<organism evidence="1 2">
    <name type="scientific">Nephila pilipes</name>
    <name type="common">Giant wood spider</name>
    <name type="synonym">Nephila maculata</name>
    <dbReference type="NCBI Taxonomy" id="299642"/>
    <lineage>
        <taxon>Eukaryota</taxon>
        <taxon>Metazoa</taxon>
        <taxon>Ecdysozoa</taxon>
        <taxon>Arthropoda</taxon>
        <taxon>Chelicerata</taxon>
        <taxon>Arachnida</taxon>
        <taxon>Araneae</taxon>
        <taxon>Araneomorphae</taxon>
        <taxon>Entelegynae</taxon>
        <taxon>Araneoidea</taxon>
        <taxon>Nephilidae</taxon>
        <taxon>Nephila</taxon>
    </lineage>
</organism>
<comment type="caution">
    <text evidence="1">The sequence shown here is derived from an EMBL/GenBank/DDBJ whole genome shotgun (WGS) entry which is preliminary data.</text>
</comment>
<gene>
    <name evidence="1" type="ORF">NPIL_17611</name>
</gene>
<protein>
    <submittedName>
        <fullName evidence="1">Uncharacterized protein</fullName>
    </submittedName>
</protein>
<evidence type="ECO:0000313" key="1">
    <source>
        <dbReference type="EMBL" id="GFU02560.1"/>
    </source>
</evidence>